<dbReference type="InterPro" id="IPR036909">
    <property type="entry name" value="Cyt_c-like_dom_sf"/>
</dbReference>
<feature type="domain" description="Cytochrome c" evidence="8">
    <location>
        <begin position="18"/>
        <end position="102"/>
    </location>
</feature>
<evidence type="ECO:0000313" key="10">
    <source>
        <dbReference type="Proteomes" id="UP000292136"/>
    </source>
</evidence>
<dbReference type="Gene3D" id="1.10.760.10">
    <property type="entry name" value="Cytochrome c-like domain"/>
    <property type="match status" value="1"/>
</dbReference>
<comment type="caution">
    <text evidence="9">The sequence shown here is derived from an EMBL/GenBank/DDBJ whole genome shotgun (WGS) entry which is preliminary data.</text>
</comment>
<keyword evidence="1" id="KW-0813">Transport</keyword>
<keyword evidence="4" id="KW-0249">Electron transport</keyword>
<evidence type="ECO:0000313" key="9">
    <source>
        <dbReference type="EMBL" id="RZT90509.1"/>
    </source>
</evidence>
<evidence type="ECO:0000256" key="5">
    <source>
        <dbReference type="ARBA" id="ARBA00023004"/>
    </source>
</evidence>
<gene>
    <name evidence="9" type="ORF">EV678_1326</name>
</gene>
<organism evidence="9 10">
    <name type="scientific">Azospira oryzae</name>
    <dbReference type="NCBI Taxonomy" id="146939"/>
    <lineage>
        <taxon>Bacteria</taxon>
        <taxon>Pseudomonadati</taxon>
        <taxon>Pseudomonadota</taxon>
        <taxon>Betaproteobacteria</taxon>
        <taxon>Rhodocyclales</taxon>
        <taxon>Rhodocyclaceae</taxon>
        <taxon>Azospira</taxon>
    </lineage>
</organism>
<proteinExistence type="predicted"/>
<name>A0ABY0IV43_9RHOO</name>
<feature type="signal peptide" evidence="7">
    <location>
        <begin position="1"/>
        <end position="20"/>
    </location>
</feature>
<evidence type="ECO:0000256" key="3">
    <source>
        <dbReference type="ARBA" id="ARBA00022723"/>
    </source>
</evidence>
<dbReference type="InterPro" id="IPR050597">
    <property type="entry name" value="Cytochrome_c_Oxidase_Subunit"/>
</dbReference>
<protein>
    <submittedName>
        <fullName evidence="9">Cytochrome c</fullName>
    </submittedName>
</protein>
<reference evidence="9 10" key="1">
    <citation type="submission" date="2019-02" db="EMBL/GenBank/DDBJ databases">
        <title>Genomic Encyclopedia of Type Strains, Phase IV (KMG-IV): sequencing the most valuable type-strain genomes for metagenomic binning, comparative biology and taxonomic classification.</title>
        <authorList>
            <person name="Goeker M."/>
        </authorList>
    </citation>
    <scope>NUCLEOTIDE SEQUENCE [LARGE SCALE GENOMIC DNA]</scope>
    <source>
        <strain evidence="9 10">DSM 21223</strain>
    </source>
</reference>
<evidence type="ECO:0000259" key="8">
    <source>
        <dbReference type="PROSITE" id="PS51007"/>
    </source>
</evidence>
<sequence length="103" mass="10878">MKKLVLFTALAAAVAAPAFAADGAKLFAEKTCNACHGAEGKKPLMPNYPKLAGQNAAYAEQQMKDIKSGARNNGQTAAMKGVMHLVNDEEIKALADYLSKVKP</sequence>
<evidence type="ECO:0000256" key="2">
    <source>
        <dbReference type="ARBA" id="ARBA00022617"/>
    </source>
</evidence>
<evidence type="ECO:0000256" key="7">
    <source>
        <dbReference type="SAM" id="SignalP"/>
    </source>
</evidence>
<evidence type="ECO:0000256" key="1">
    <source>
        <dbReference type="ARBA" id="ARBA00022448"/>
    </source>
</evidence>
<dbReference type="Proteomes" id="UP000292136">
    <property type="component" value="Unassembled WGS sequence"/>
</dbReference>
<dbReference type="EMBL" id="SHKM01000001">
    <property type="protein sequence ID" value="RZT90509.1"/>
    <property type="molecule type" value="Genomic_DNA"/>
</dbReference>
<dbReference type="InterPro" id="IPR009056">
    <property type="entry name" value="Cyt_c-like_dom"/>
</dbReference>
<evidence type="ECO:0000256" key="6">
    <source>
        <dbReference type="PROSITE-ProRule" id="PRU00433"/>
    </source>
</evidence>
<dbReference type="PANTHER" id="PTHR33751:SF9">
    <property type="entry name" value="CYTOCHROME C4"/>
    <property type="match status" value="1"/>
</dbReference>
<keyword evidence="2 6" id="KW-0349">Heme</keyword>
<dbReference type="RefSeq" id="WP_014238319.1">
    <property type="nucleotide sequence ID" value="NZ_SHKM01000001.1"/>
</dbReference>
<feature type="chain" id="PRO_5046799220" evidence="7">
    <location>
        <begin position="21"/>
        <end position="103"/>
    </location>
</feature>
<keyword evidence="10" id="KW-1185">Reference proteome</keyword>
<dbReference type="PANTHER" id="PTHR33751">
    <property type="entry name" value="CBB3-TYPE CYTOCHROME C OXIDASE SUBUNIT FIXP"/>
    <property type="match status" value="1"/>
</dbReference>
<evidence type="ECO:0000256" key="4">
    <source>
        <dbReference type="ARBA" id="ARBA00022982"/>
    </source>
</evidence>
<keyword evidence="5 6" id="KW-0408">Iron</keyword>
<accession>A0ABY0IV43</accession>
<dbReference type="Pfam" id="PF00034">
    <property type="entry name" value="Cytochrom_C"/>
    <property type="match status" value="1"/>
</dbReference>
<keyword evidence="3 6" id="KW-0479">Metal-binding</keyword>
<dbReference type="SUPFAM" id="SSF46626">
    <property type="entry name" value="Cytochrome c"/>
    <property type="match status" value="1"/>
</dbReference>
<dbReference type="PROSITE" id="PS51007">
    <property type="entry name" value="CYTC"/>
    <property type="match status" value="1"/>
</dbReference>
<keyword evidence="7" id="KW-0732">Signal</keyword>